<comment type="caution">
    <text evidence="4">The sequence shown here is derived from an EMBL/GenBank/DDBJ whole genome shotgun (WGS) entry which is preliminary data.</text>
</comment>
<dbReference type="GO" id="GO:0008270">
    <property type="term" value="F:zinc ion binding"/>
    <property type="evidence" value="ECO:0007669"/>
    <property type="project" value="UniProtKB-KW"/>
</dbReference>
<feature type="region of interest" description="Disordered" evidence="2">
    <location>
        <begin position="694"/>
        <end position="714"/>
    </location>
</feature>
<feature type="region of interest" description="Disordered" evidence="2">
    <location>
        <begin position="1"/>
        <end position="78"/>
    </location>
</feature>
<keyword evidence="1" id="KW-0479">Metal-binding</keyword>
<evidence type="ECO:0000313" key="4">
    <source>
        <dbReference type="EMBL" id="KAK1619802.1"/>
    </source>
</evidence>
<evidence type="ECO:0000256" key="2">
    <source>
        <dbReference type="SAM" id="MobiDB-lite"/>
    </source>
</evidence>
<feature type="domain" description="CCHC-type" evidence="3">
    <location>
        <begin position="110"/>
        <end position="125"/>
    </location>
</feature>
<feature type="region of interest" description="Disordered" evidence="2">
    <location>
        <begin position="459"/>
        <end position="493"/>
    </location>
</feature>
<dbReference type="InterPro" id="IPR001878">
    <property type="entry name" value="Znf_CCHC"/>
</dbReference>
<gene>
    <name evidence="4" type="ORF">QYE76_025319</name>
</gene>
<dbReference type="SUPFAM" id="SSF57756">
    <property type="entry name" value="Retrovirus zinc finger-like domains"/>
    <property type="match status" value="1"/>
</dbReference>
<feature type="compositionally biased region" description="Pro residues" evidence="2">
    <location>
        <begin position="184"/>
        <end position="209"/>
    </location>
</feature>
<proteinExistence type="predicted"/>
<keyword evidence="1" id="KW-0863">Zinc-finger</keyword>
<dbReference type="Proteomes" id="UP001231189">
    <property type="component" value="Unassembled WGS sequence"/>
</dbReference>
<feature type="compositionally biased region" description="Low complexity" evidence="2">
    <location>
        <begin position="18"/>
        <end position="50"/>
    </location>
</feature>
<accession>A0AAD8VU52</accession>
<organism evidence="4 5">
    <name type="scientific">Lolium multiflorum</name>
    <name type="common">Italian ryegrass</name>
    <name type="synonym">Lolium perenne subsp. multiflorum</name>
    <dbReference type="NCBI Taxonomy" id="4521"/>
    <lineage>
        <taxon>Eukaryota</taxon>
        <taxon>Viridiplantae</taxon>
        <taxon>Streptophyta</taxon>
        <taxon>Embryophyta</taxon>
        <taxon>Tracheophyta</taxon>
        <taxon>Spermatophyta</taxon>
        <taxon>Magnoliopsida</taxon>
        <taxon>Liliopsida</taxon>
        <taxon>Poales</taxon>
        <taxon>Poaceae</taxon>
        <taxon>BOP clade</taxon>
        <taxon>Pooideae</taxon>
        <taxon>Poodae</taxon>
        <taxon>Poeae</taxon>
        <taxon>Poeae Chloroplast Group 2 (Poeae type)</taxon>
        <taxon>Loliodinae</taxon>
        <taxon>Loliinae</taxon>
        <taxon>Lolium</taxon>
    </lineage>
</organism>
<name>A0AAD8VU52_LOLMU</name>
<feature type="region of interest" description="Disordered" evidence="2">
    <location>
        <begin position="161"/>
        <end position="216"/>
    </location>
</feature>
<keyword evidence="5" id="KW-1185">Reference proteome</keyword>
<dbReference type="PANTHER" id="PTHR33087:SF42">
    <property type="entry name" value="DUF4283 DOMAIN-CONTAINING PROTEIN"/>
    <property type="match status" value="1"/>
</dbReference>
<dbReference type="AlphaFoldDB" id="A0AAD8VU52"/>
<sequence>MDSSASHPPGFSHRLGRAGSPAPASPESSMRNDHVSGLGLSSASSGESVAPRPVVREQAPPEVRPRAKDRLGWELPKPSKGRLWTRRIEARNEAGASGWGASAPEMSGLCFRCFLPGHRKRDCTNAEVCMRCWQRGHPAKDCKRPRSPSSEEELRHLALAKMARRRSPERDRPARQFGQGTRQPSPPLPPPPPPPSSPPLPPPPPPPPAASRLPPMEAWPPLAVEQPSVVVPGVSQEEVAGQPLLCVVRRTAAMCDLEQRLRFAMVASIGGRRPAVSCEQVLAALRWRGVPEGTVSVHTFAPEDFLVVFESEELRNHVAGLPPVLVAGAPLSLRPWNRQAQATLVPLKFRVVLVIEGIPPHAWDTAVVEDILGKGCAVDEVAPETKARSDLSLFKLSAWTSDLEAIPVARLLAVPEPVEGGGVRPAPARTVAAAGEIKTLQYRVLVHVARVEQEFGSGPMLGQDHLGHGAAGQRDAGDGNGGGGSGANGAAPQRAWRDFAWKRGVPDRRRGPGGGGCSASLSALPSMAAAAPAPEKSWALPPMCSPPPLTVLGPGRGQEGPLTEVVPTAAASPLRPSFEQRGRKEMAAQTAGPRQGQKETLGEPVVAVHESPHAGLEKNLVHMQERAPVVVESASLEVENVAEPERAGRGTDHAVDPVLWEDAQDSLPGTDPELIVPHMADPLLQEVGPAELLEGGGASELSPSVSSAGPTERSLSADLDEAGAFENVVETQGGEYIRISLTGGADSAQNDVPWRQEVSDSGSAVSGGDNSGSPTQSFTGPNSQMQLIPREHLTSEARHSGSNSRPNEEQEEAVVSSEQLELARVKAFCASILKTLAPPLMHELERTTGLSADAEPFTPKRVTRRSAAALVTTQAKMASAAESSLLKALGFCPENLLASEVDLRRFKELFDSPIRDEHLRVLAAIFGKKLPTSFEREVHCVRAVPAH</sequence>
<feature type="region of interest" description="Disordered" evidence="2">
    <location>
        <begin position="757"/>
        <end position="783"/>
    </location>
</feature>
<evidence type="ECO:0000259" key="3">
    <source>
        <dbReference type="PROSITE" id="PS50158"/>
    </source>
</evidence>
<feature type="compositionally biased region" description="Basic and acidic residues" evidence="2">
    <location>
        <begin position="63"/>
        <end position="72"/>
    </location>
</feature>
<dbReference type="PANTHER" id="PTHR33087">
    <property type="entry name" value="OS07G0539200 PROTEIN"/>
    <property type="match status" value="1"/>
</dbReference>
<feature type="domain" description="CCHC-type" evidence="3">
    <location>
        <begin position="129"/>
        <end position="144"/>
    </location>
</feature>
<evidence type="ECO:0000313" key="5">
    <source>
        <dbReference type="Proteomes" id="UP001231189"/>
    </source>
</evidence>
<dbReference type="InterPro" id="IPR053253">
    <property type="entry name" value="Sex_diff_modulator"/>
</dbReference>
<dbReference type="InterPro" id="IPR036875">
    <property type="entry name" value="Znf_CCHC_sf"/>
</dbReference>
<feature type="region of interest" description="Disordered" evidence="2">
    <location>
        <begin position="795"/>
        <end position="815"/>
    </location>
</feature>
<protein>
    <recommendedName>
        <fullName evidence="3">CCHC-type domain-containing protein</fullName>
    </recommendedName>
</protein>
<dbReference type="PROSITE" id="PS50158">
    <property type="entry name" value="ZF_CCHC"/>
    <property type="match status" value="2"/>
</dbReference>
<feature type="compositionally biased region" description="Gly residues" evidence="2">
    <location>
        <begin position="478"/>
        <end position="487"/>
    </location>
</feature>
<dbReference type="Gene3D" id="4.10.60.10">
    <property type="entry name" value="Zinc finger, CCHC-type"/>
    <property type="match status" value="1"/>
</dbReference>
<reference evidence="4" key="1">
    <citation type="submission" date="2023-07" db="EMBL/GenBank/DDBJ databases">
        <title>A chromosome-level genome assembly of Lolium multiflorum.</title>
        <authorList>
            <person name="Chen Y."/>
            <person name="Copetti D."/>
            <person name="Kolliker R."/>
            <person name="Studer B."/>
        </authorList>
    </citation>
    <scope>NUCLEOTIDE SEQUENCE</scope>
    <source>
        <strain evidence="4">02402/16</strain>
        <tissue evidence="4">Leaf</tissue>
    </source>
</reference>
<feature type="compositionally biased region" description="Low complexity" evidence="2">
    <location>
        <begin position="759"/>
        <end position="773"/>
    </location>
</feature>
<dbReference type="GO" id="GO:0003676">
    <property type="term" value="F:nucleic acid binding"/>
    <property type="evidence" value="ECO:0007669"/>
    <property type="project" value="InterPro"/>
</dbReference>
<feature type="compositionally biased region" description="Polar residues" evidence="2">
    <location>
        <begin position="774"/>
        <end position="783"/>
    </location>
</feature>
<keyword evidence="1" id="KW-0862">Zinc</keyword>
<evidence type="ECO:0000256" key="1">
    <source>
        <dbReference type="PROSITE-ProRule" id="PRU00047"/>
    </source>
</evidence>
<dbReference type="EMBL" id="JAUUTY010000006">
    <property type="protein sequence ID" value="KAK1619802.1"/>
    <property type="molecule type" value="Genomic_DNA"/>
</dbReference>
<dbReference type="SMART" id="SM00343">
    <property type="entry name" value="ZnF_C2HC"/>
    <property type="match status" value="2"/>
</dbReference>